<name>A0A438G967_VITVI</name>
<evidence type="ECO:0000313" key="2">
    <source>
        <dbReference type="Proteomes" id="UP000288805"/>
    </source>
</evidence>
<dbReference type="Proteomes" id="UP000288805">
    <property type="component" value="Unassembled WGS sequence"/>
</dbReference>
<comment type="caution">
    <text evidence="1">The sequence shown here is derived from an EMBL/GenBank/DDBJ whole genome shotgun (WGS) entry which is preliminary data.</text>
</comment>
<reference evidence="1 2" key="1">
    <citation type="journal article" date="2018" name="PLoS Genet.">
        <title>Population sequencing reveals clonal diversity and ancestral inbreeding in the grapevine cultivar Chardonnay.</title>
        <authorList>
            <person name="Roach M.J."/>
            <person name="Johnson D.L."/>
            <person name="Bohlmann J."/>
            <person name="van Vuuren H.J."/>
            <person name="Jones S.J."/>
            <person name="Pretorius I.S."/>
            <person name="Schmidt S.A."/>
            <person name="Borneman A.R."/>
        </authorList>
    </citation>
    <scope>NUCLEOTIDE SEQUENCE [LARGE SCALE GENOMIC DNA]</scope>
    <source>
        <strain evidence="2">cv. Chardonnay</strain>
        <tissue evidence="1">Leaf</tissue>
    </source>
</reference>
<evidence type="ECO:0000313" key="1">
    <source>
        <dbReference type="EMBL" id="RVW68746.1"/>
    </source>
</evidence>
<dbReference type="EMBL" id="QGNW01000521">
    <property type="protein sequence ID" value="RVW68746.1"/>
    <property type="molecule type" value="Genomic_DNA"/>
</dbReference>
<organism evidence="1 2">
    <name type="scientific">Vitis vinifera</name>
    <name type="common">Grape</name>
    <dbReference type="NCBI Taxonomy" id="29760"/>
    <lineage>
        <taxon>Eukaryota</taxon>
        <taxon>Viridiplantae</taxon>
        <taxon>Streptophyta</taxon>
        <taxon>Embryophyta</taxon>
        <taxon>Tracheophyta</taxon>
        <taxon>Spermatophyta</taxon>
        <taxon>Magnoliopsida</taxon>
        <taxon>eudicotyledons</taxon>
        <taxon>Gunneridae</taxon>
        <taxon>Pentapetalae</taxon>
        <taxon>rosids</taxon>
        <taxon>Vitales</taxon>
        <taxon>Vitaceae</taxon>
        <taxon>Viteae</taxon>
        <taxon>Vitis</taxon>
    </lineage>
</organism>
<sequence length="119" mass="12868">MGGGGDFTVTLTKKEVVEAMLPMQEHCLLSLSEGGKPHVSRCEIMGGGGDFTVTLTKKEVVEAMLPMQEHCLLSLSESGKPHVSRCDNVDSSGPLVYFFSCCFLERMPYSSFSPSISVT</sequence>
<proteinExistence type="predicted"/>
<accession>A0A438G967</accession>
<dbReference type="AlphaFoldDB" id="A0A438G967"/>
<gene>
    <name evidence="1" type="ORF">CK203_062999</name>
</gene>
<protein>
    <submittedName>
        <fullName evidence="1">Uncharacterized protein</fullName>
    </submittedName>
</protein>